<reference evidence="1 2" key="1">
    <citation type="submission" date="2017-04" db="EMBL/GenBank/DDBJ databases">
        <title>Bacillus krulwichiae AM31D Genome sequencing and assembly.</title>
        <authorList>
            <person name="Krulwich T.A."/>
            <person name="Anastor L."/>
            <person name="Ehrlich R."/>
            <person name="Ehrlich G.D."/>
            <person name="Janto B."/>
        </authorList>
    </citation>
    <scope>NUCLEOTIDE SEQUENCE [LARGE SCALE GENOMIC DNA]</scope>
    <source>
        <strain evidence="1 2">AM31D</strain>
    </source>
</reference>
<dbReference type="STRING" id="199441.BkAM31D_21180"/>
<gene>
    <name evidence="1" type="ORF">BkAM31D_21180</name>
</gene>
<name>A0A1X9MFC7_9BACI</name>
<dbReference type="Proteomes" id="UP000193006">
    <property type="component" value="Chromosome"/>
</dbReference>
<protein>
    <submittedName>
        <fullName evidence="1">Uncharacterized protein</fullName>
    </submittedName>
</protein>
<dbReference type="KEGG" id="bkw:BkAM31D_21180"/>
<dbReference type="EMBL" id="CP020814">
    <property type="protein sequence ID" value="ARK32155.1"/>
    <property type="molecule type" value="Genomic_DNA"/>
</dbReference>
<evidence type="ECO:0000313" key="2">
    <source>
        <dbReference type="Proteomes" id="UP000193006"/>
    </source>
</evidence>
<keyword evidence="2" id="KW-1185">Reference proteome</keyword>
<proteinExistence type="predicted"/>
<dbReference type="RefSeq" id="WP_066160435.1">
    <property type="nucleotide sequence ID" value="NZ_CP020814.1"/>
</dbReference>
<organism evidence="1 2">
    <name type="scientific">Halalkalibacter krulwichiae</name>
    <dbReference type="NCBI Taxonomy" id="199441"/>
    <lineage>
        <taxon>Bacteria</taxon>
        <taxon>Bacillati</taxon>
        <taxon>Bacillota</taxon>
        <taxon>Bacilli</taxon>
        <taxon>Bacillales</taxon>
        <taxon>Bacillaceae</taxon>
        <taxon>Halalkalibacter</taxon>
    </lineage>
</organism>
<sequence length="63" mass="7078">MKINNLSPDYMKGLNDGIQHVMKTACADFARRFEDLQKTKGIGPATIKKVAEAMNLPLEEEKK</sequence>
<evidence type="ECO:0000313" key="1">
    <source>
        <dbReference type="EMBL" id="ARK32155.1"/>
    </source>
</evidence>
<dbReference type="AlphaFoldDB" id="A0A1X9MFC7"/>
<accession>A0A1X9MFC7</accession>